<keyword evidence="2" id="KW-1185">Reference proteome</keyword>
<name>E3GPH0_9FIRM</name>
<dbReference type="GeneID" id="68364092"/>
<dbReference type="EMBL" id="CP002273">
    <property type="protein sequence ID" value="ADO38091.1"/>
    <property type="molecule type" value="Genomic_DNA"/>
</dbReference>
<sequence length="65" mass="7038">MIDQKIQDHTKKILKVAAQIDAELSNGESKTVQCPICGNDMLAGKSAFNGHVWAVCKKCGASFMQ</sequence>
<accession>E3GPH0</accession>
<proteinExistence type="predicted"/>
<evidence type="ECO:0000313" key="1">
    <source>
        <dbReference type="EMBL" id="ADO38091.1"/>
    </source>
</evidence>
<dbReference type="Proteomes" id="UP000006873">
    <property type="component" value="Chromosome"/>
</dbReference>
<evidence type="ECO:0000313" key="2">
    <source>
        <dbReference type="Proteomes" id="UP000006873"/>
    </source>
</evidence>
<dbReference type="HOGENOM" id="CLU_2843307_0_0_9"/>
<reference key="1">
    <citation type="submission" date="2010-09" db="EMBL/GenBank/DDBJ databases">
        <authorList>
            <person name="Roh H."/>
            <person name="Ko H.-J."/>
            <person name="Kim D."/>
            <person name="Choi D.G."/>
            <person name="Park S."/>
            <person name="Kim S."/>
            <person name="Kim K.H."/>
            <person name="Chang I.S."/>
            <person name="Choi I.-G."/>
        </authorList>
    </citation>
    <scope>NUCLEOTIDE SEQUENCE</scope>
    <source>
        <strain>KIST612</strain>
    </source>
</reference>
<gene>
    <name evidence="1" type="ordered locus">ELI_3122</name>
</gene>
<reference evidence="1 2" key="2">
    <citation type="journal article" date="2011" name="J. Bacteriol.">
        <title>Complete genome sequence of a carbon monoxide-utilizing acetogen, Eubacterium limosum KIST612.</title>
        <authorList>
            <person name="Roh H."/>
            <person name="Ko H.J."/>
            <person name="Kim D."/>
            <person name="Choi D.G."/>
            <person name="Park S."/>
            <person name="Kim S."/>
            <person name="Chang I.S."/>
            <person name="Choi I.G."/>
        </authorList>
    </citation>
    <scope>NUCLEOTIDE SEQUENCE [LARGE SCALE GENOMIC DNA]</scope>
    <source>
        <strain evidence="1 2">KIST612</strain>
    </source>
</reference>
<organism evidence="1 2">
    <name type="scientific">Eubacterium callanderi</name>
    <dbReference type="NCBI Taxonomy" id="53442"/>
    <lineage>
        <taxon>Bacteria</taxon>
        <taxon>Bacillati</taxon>
        <taxon>Bacillota</taxon>
        <taxon>Clostridia</taxon>
        <taxon>Eubacteriales</taxon>
        <taxon>Eubacteriaceae</taxon>
        <taxon>Eubacterium</taxon>
    </lineage>
</organism>
<dbReference type="KEGG" id="elm:ELI_3122"/>
<protein>
    <submittedName>
        <fullName evidence="1">Uncharacterized protein</fullName>
    </submittedName>
</protein>
<dbReference type="RefSeq" id="WP_013381409.1">
    <property type="nucleotide sequence ID" value="NC_014624.2"/>
</dbReference>
<dbReference type="AlphaFoldDB" id="E3GPH0"/>